<dbReference type="InterPro" id="IPR018357">
    <property type="entry name" value="Hexapep_transf_CS"/>
</dbReference>
<dbReference type="InterPro" id="IPR051159">
    <property type="entry name" value="Hexapeptide_acetyltransf"/>
</dbReference>
<dbReference type="SUPFAM" id="SSF51161">
    <property type="entry name" value="Trimeric LpxA-like enzymes"/>
    <property type="match status" value="1"/>
</dbReference>
<keyword evidence="1 4" id="KW-0808">Transferase</keyword>
<keyword evidence="5" id="KW-1185">Reference proteome</keyword>
<dbReference type="Proteomes" id="UP000516057">
    <property type="component" value="Chromosome"/>
</dbReference>
<dbReference type="InterPro" id="IPR001451">
    <property type="entry name" value="Hexapep"/>
</dbReference>
<dbReference type="InterPro" id="IPR011004">
    <property type="entry name" value="Trimer_LpxA-like_sf"/>
</dbReference>
<dbReference type="EMBL" id="CP060790">
    <property type="protein sequence ID" value="QNP58870.1"/>
    <property type="molecule type" value="Genomic_DNA"/>
</dbReference>
<dbReference type="PANTHER" id="PTHR23416:SF78">
    <property type="entry name" value="LIPOPOLYSACCHARIDE BIOSYNTHESIS O-ACETYL TRANSFERASE WBBJ-RELATED"/>
    <property type="match status" value="1"/>
</dbReference>
<gene>
    <name evidence="4" type="ORF">H9L24_18390</name>
</gene>
<accession>A0A7H0HEA4</accession>
<proteinExistence type="predicted"/>
<organism evidence="4 5">
    <name type="scientific">Paenacidovorax monticola</name>
    <dbReference type="NCBI Taxonomy" id="1926868"/>
    <lineage>
        <taxon>Bacteria</taxon>
        <taxon>Pseudomonadati</taxon>
        <taxon>Pseudomonadota</taxon>
        <taxon>Betaproteobacteria</taxon>
        <taxon>Burkholderiales</taxon>
        <taxon>Comamonadaceae</taxon>
        <taxon>Paenacidovorax</taxon>
    </lineage>
</organism>
<evidence type="ECO:0000313" key="5">
    <source>
        <dbReference type="Proteomes" id="UP000516057"/>
    </source>
</evidence>
<sequence>MLLGVPDFTSAHAGIDRLGAGCRIDPSVSVMRFSQRDDVVCLGDGVSLYAQTRLVLGDVVADPCVGLHIGARTIVNVGCYLSGEGGLEIGEDVLIGPHVKLLSAGHAIDEGDMVIARNRITRARIVVEDGAWIGAGATVLEGVRIGRGAVVAAGALVRQDVPAGMVAAGMPARVIRARRLHGLPGQAAEQDSVLRRLWSRLLGGGRGRGLCE</sequence>
<evidence type="ECO:0000313" key="4">
    <source>
        <dbReference type="EMBL" id="QNP58870.1"/>
    </source>
</evidence>
<dbReference type="RefSeq" id="WP_187735855.1">
    <property type="nucleotide sequence ID" value="NZ_CP060790.1"/>
</dbReference>
<keyword evidence="3 4" id="KW-0012">Acyltransferase</keyword>
<evidence type="ECO:0000256" key="1">
    <source>
        <dbReference type="ARBA" id="ARBA00022679"/>
    </source>
</evidence>
<keyword evidence="2" id="KW-0677">Repeat</keyword>
<dbReference type="Gene3D" id="2.160.10.10">
    <property type="entry name" value="Hexapeptide repeat proteins"/>
    <property type="match status" value="1"/>
</dbReference>
<dbReference type="GO" id="GO:0016746">
    <property type="term" value="F:acyltransferase activity"/>
    <property type="evidence" value="ECO:0007669"/>
    <property type="project" value="UniProtKB-KW"/>
</dbReference>
<dbReference type="AlphaFoldDB" id="A0A7H0HEA4"/>
<dbReference type="PROSITE" id="PS00101">
    <property type="entry name" value="HEXAPEP_TRANSFERASES"/>
    <property type="match status" value="1"/>
</dbReference>
<protein>
    <submittedName>
        <fullName evidence="4">Acyltransferase</fullName>
    </submittedName>
</protein>
<dbReference type="Pfam" id="PF00132">
    <property type="entry name" value="Hexapep"/>
    <property type="match status" value="1"/>
</dbReference>
<reference evidence="4 5" key="1">
    <citation type="submission" date="2020-08" db="EMBL/GenBank/DDBJ databases">
        <title>Genome sequence of Acidovorax monticola KACC 19171T.</title>
        <authorList>
            <person name="Hyun D.-W."/>
            <person name="Bae J.-W."/>
        </authorList>
    </citation>
    <scope>NUCLEOTIDE SEQUENCE [LARGE SCALE GENOMIC DNA]</scope>
    <source>
        <strain evidence="4 5">KACC 19171</strain>
    </source>
</reference>
<evidence type="ECO:0000256" key="3">
    <source>
        <dbReference type="ARBA" id="ARBA00023315"/>
    </source>
</evidence>
<name>A0A7H0HEA4_9BURK</name>
<evidence type="ECO:0000256" key="2">
    <source>
        <dbReference type="ARBA" id="ARBA00022737"/>
    </source>
</evidence>
<dbReference type="PANTHER" id="PTHR23416">
    <property type="entry name" value="SIALIC ACID SYNTHASE-RELATED"/>
    <property type="match status" value="1"/>
</dbReference>
<dbReference type="CDD" id="cd04647">
    <property type="entry name" value="LbH_MAT_like"/>
    <property type="match status" value="1"/>
</dbReference>
<dbReference type="KEGG" id="amon:H9L24_18390"/>